<dbReference type="InterPro" id="IPR058531">
    <property type="entry name" value="Baseplate_J_M"/>
</dbReference>
<dbReference type="InterPro" id="IPR058530">
    <property type="entry name" value="Baseplate_J-like_C"/>
</dbReference>
<dbReference type="EMBL" id="CZBE01000012">
    <property type="protein sequence ID" value="CUP80164.1"/>
    <property type="molecule type" value="Genomic_DNA"/>
</dbReference>
<dbReference type="Proteomes" id="UP000095765">
    <property type="component" value="Unassembled WGS sequence"/>
</dbReference>
<dbReference type="PANTHER" id="PTHR37829:SF3">
    <property type="entry name" value="PROTEIN JAYE-RELATED"/>
    <property type="match status" value="1"/>
</dbReference>
<dbReference type="Pfam" id="PF26078">
    <property type="entry name" value="Baseplate_J_M"/>
    <property type="match status" value="1"/>
</dbReference>
<dbReference type="RefSeq" id="WP_055245256.1">
    <property type="nucleotide sequence ID" value="NZ_CAUFHV010000013.1"/>
</dbReference>
<evidence type="ECO:0000256" key="1">
    <source>
        <dbReference type="ARBA" id="ARBA00038087"/>
    </source>
</evidence>
<evidence type="ECO:0000259" key="3">
    <source>
        <dbReference type="Pfam" id="PF26079"/>
    </source>
</evidence>
<reference evidence="4 5" key="1">
    <citation type="submission" date="2015-09" db="EMBL/GenBank/DDBJ databases">
        <authorList>
            <consortium name="Pathogen Informatics"/>
        </authorList>
    </citation>
    <scope>NUCLEOTIDE SEQUENCE [LARGE SCALE GENOMIC DNA]</scope>
    <source>
        <strain evidence="4 5">2789STDY5834939</strain>
    </source>
</reference>
<dbReference type="Pfam" id="PF26079">
    <property type="entry name" value="Baseplate_J_C"/>
    <property type="match status" value="1"/>
</dbReference>
<gene>
    <name evidence="4" type="ORF">ERS852551_02005</name>
</gene>
<dbReference type="OrthoDB" id="2554267at2"/>
<comment type="similarity">
    <text evidence="1">Belongs to the Mu gp47/PBSX XkdT family.</text>
</comment>
<dbReference type="AlphaFoldDB" id="A0A174R413"/>
<accession>A0A174R413</accession>
<dbReference type="PANTHER" id="PTHR37829">
    <property type="entry name" value="PHAGE-LIKE ELEMENT PBSX PROTEIN XKDT"/>
    <property type="match status" value="1"/>
</dbReference>
<evidence type="ECO:0000313" key="4">
    <source>
        <dbReference type="EMBL" id="CUP80164.1"/>
    </source>
</evidence>
<organism evidence="4 5">
    <name type="scientific">Anaerotruncus colihominis</name>
    <dbReference type="NCBI Taxonomy" id="169435"/>
    <lineage>
        <taxon>Bacteria</taxon>
        <taxon>Bacillati</taxon>
        <taxon>Bacillota</taxon>
        <taxon>Clostridia</taxon>
        <taxon>Eubacteriales</taxon>
        <taxon>Oscillospiraceae</taxon>
        <taxon>Anaerotruncus</taxon>
    </lineage>
</organism>
<dbReference type="InterPro" id="IPR052399">
    <property type="entry name" value="Phage_Baseplate_Assmbl_Protein"/>
</dbReference>
<feature type="domain" description="Baseplate J-like central" evidence="2">
    <location>
        <begin position="179"/>
        <end position="258"/>
    </location>
</feature>
<proteinExistence type="inferred from homology"/>
<evidence type="ECO:0000259" key="2">
    <source>
        <dbReference type="Pfam" id="PF26078"/>
    </source>
</evidence>
<feature type="domain" description="Baseplate J-like C-terminal" evidence="3">
    <location>
        <begin position="265"/>
        <end position="353"/>
    </location>
</feature>
<sequence>MFEEQTYEAILRRMMAAAVEGRPEVDTRTASILFSALAPAAVELTNLYITADSVLDEAFADTQSRDFLIRRCAERGMHPYPATAAVWRGQFNKTPPVGTRFSLEGLNYVLTESISETDARLECEMPGEAGNTLSGRLIPIEYVAGLTKAQLVELLIPGEDEEDTEHLRERYLTSFRSQAFGGNVQDYLDKVGAIAGVGGCKVYPVWNGGGSVRVVVIDSTFAPPKQTLIDTVQEALDPKGSSGQGYGVAPIGHTVTVDGVTAARIDVKTSLTLREGWAFEDVRPYAEQAVDAYFQELAKQWAGSDALVVRVSQIETRLLELDGVIDVGDTALDGVQGNKTLGADEIPVRGDVVG</sequence>
<evidence type="ECO:0000313" key="5">
    <source>
        <dbReference type="Proteomes" id="UP000095765"/>
    </source>
</evidence>
<protein>
    <submittedName>
        <fullName evidence="4">Uncharacterized homolog of phage Mu protein gp47</fullName>
    </submittedName>
</protein>
<name>A0A174R413_9FIRM</name>